<dbReference type="Pfam" id="PF04536">
    <property type="entry name" value="TPM_phosphatase"/>
    <property type="match status" value="1"/>
</dbReference>
<evidence type="ECO:0000313" key="5">
    <source>
        <dbReference type="EMBL" id="WUV43149.1"/>
    </source>
</evidence>
<accession>A0ABZ1YIW1</accession>
<dbReference type="Proteomes" id="UP001432062">
    <property type="component" value="Chromosome"/>
</dbReference>
<reference evidence="5" key="1">
    <citation type="submission" date="2022-10" db="EMBL/GenBank/DDBJ databases">
        <title>The complete genomes of actinobacterial strains from the NBC collection.</title>
        <authorList>
            <person name="Joergensen T.S."/>
            <person name="Alvarez Arevalo M."/>
            <person name="Sterndorff E.B."/>
            <person name="Faurdal D."/>
            <person name="Vuksanovic O."/>
            <person name="Mourched A.-S."/>
            <person name="Charusanti P."/>
            <person name="Shaw S."/>
            <person name="Blin K."/>
            <person name="Weber T."/>
        </authorList>
    </citation>
    <scope>NUCLEOTIDE SEQUENCE</scope>
    <source>
        <strain evidence="5">NBC_01482</strain>
    </source>
</reference>
<organism evidence="5 6">
    <name type="scientific">Nocardia vinacea</name>
    <dbReference type="NCBI Taxonomy" id="96468"/>
    <lineage>
        <taxon>Bacteria</taxon>
        <taxon>Bacillati</taxon>
        <taxon>Actinomycetota</taxon>
        <taxon>Actinomycetes</taxon>
        <taxon>Mycobacteriales</taxon>
        <taxon>Nocardiaceae</taxon>
        <taxon>Nocardia</taxon>
    </lineage>
</organism>
<evidence type="ECO:0000259" key="4">
    <source>
        <dbReference type="Pfam" id="PF04536"/>
    </source>
</evidence>
<keyword evidence="2" id="KW-1133">Transmembrane helix</keyword>
<keyword evidence="3" id="KW-0732">Signal</keyword>
<feature type="chain" id="PRO_5045860176" evidence="3">
    <location>
        <begin position="29"/>
        <end position="659"/>
    </location>
</feature>
<dbReference type="EMBL" id="CP109441">
    <property type="protein sequence ID" value="WUV43149.1"/>
    <property type="molecule type" value="Genomic_DNA"/>
</dbReference>
<gene>
    <name evidence="5" type="ORF">OG563_28425</name>
</gene>
<feature type="signal peptide" evidence="3">
    <location>
        <begin position="1"/>
        <end position="28"/>
    </location>
</feature>
<keyword evidence="6" id="KW-1185">Reference proteome</keyword>
<feature type="transmembrane region" description="Helical" evidence="2">
    <location>
        <begin position="168"/>
        <end position="190"/>
    </location>
</feature>
<name>A0ABZ1YIW1_9NOCA</name>
<feature type="region of interest" description="Disordered" evidence="1">
    <location>
        <begin position="631"/>
        <end position="659"/>
    </location>
</feature>
<proteinExistence type="predicted"/>
<dbReference type="InterPro" id="IPR007621">
    <property type="entry name" value="TPM_dom"/>
</dbReference>
<keyword evidence="2" id="KW-0472">Membrane</keyword>
<evidence type="ECO:0000256" key="3">
    <source>
        <dbReference type="SAM" id="SignalP"/>
    </source>
</evidence>
<feature type="domain" description="TPM" evidence="4">
    <location>
        <begin position="44"/>
        <end position="160"/>
    </location>
</feature>
<keyword evidence="2" id="KW-0812">Transmembrane</keyword>
<dbReference type="RefSeq" id="WP_329405685.1">
    <property type="nucleotide sequence ID" value="NZ_CP109441.1"/>
</dbReference>
<dbReference type="Gene3D" id="3.10.310.50">
    <property type="match status" value="1"/>
</dbReference>
<sequence length="659" mass="69444">MPLIAPIRRIRWFAAVVLSVAFLCVAPAGGTVGAEPPLRMGSYVVDSAQVLDQGQLDRVSAAVDDLYADQQMRLWVVYVHDFNGMSPQAWAARTATMSGFGERDLLLAVATQDRAYWFNGELPSSVSDSELDGVLTRDVEPALRNGRWADAGVAMADGLDSVMRGGGASLRTLLLVALLIVLIVVALVLYSRKRRADRRRAELATARQLDPDNSTALAALSLDALQDRSKEVLVEIDNSVRTSAEELALATGEFGDTAATPFSTALANAKSAAAKAFSIRQQLDDNIPETPDLQRTMLVDLIGTVGRADRELDAQVTDFDAMRDLLINASARLDGLTRDLVELTGRAPGSETELTRLATAYPASALTPVRDNVTMARERITFAEQNIDAGRFALTRAVGKQGGAVAAIRAAEAAVGQARTLLDAVDNAATNIQQATDGLPAVLAELRADIDIAKELSGYGGVDLHAAITAAETALTIATATATNDPLDAFHDAVAADNALDLANAAATDRKLAAEDLQRRLDRALTDARARIGAAADYISTRRGGIDAQARTRLSEAQRNLDAAQQLSTSDPAQALISAHTAADLGARALQEAQASVRAWEKSQPPSGTAQAGAVLGGILIEGLLRGAGSATRQRSSGYTPGSFGGSSGSRRISRGGRF</sequence>
<evidence type="ECO:0000313" key="6">
    <source>
        <dbReference type="Proteomes" id="UP001432062"/>
    </source>
</evidence>
<evidence type="ECO:0000256" key="1">
    <source>
        <dbReference type="SAM" id="MobiDB-lite"/>
    </source>
</evidence>
<evidence type="ECO:0000256" key="2">
    <source>
        <dbReference type="SAM" id="Phobius"/>
    </source>
</evidence>
<protein>
    <submittedName>
        <fullName evidence="5">TPM domain-containing protein</fullName>
    </submittedName>
</protein>